<comment type="caution">
    <text evidence="1">The sequence shown here is derived from an EMBL/GenBank/DDBJ whole genome shotgun (WGS) entry which is preliminary data.</text>
</comment>
<proteinExistence type="predicted"/>
<dbReference type="AlphaFoldDB" id="X6LGP1"/>
<protein>
    <submittedName>
        <fullName evidence="1">Uncharacterized protein</fullName>
    </submittedName>
</protein>
<sequence length="107" mass="12291">MSSCSLADGILMTMLFQNQCTSIQFEKKNGNTLPSPLFDCVAILSEDNTYVHIIGGLNDKDERISTHMKTEVCGWLRIELKMEKEKENKNEMERIVNKVKKDNNVEH</sequence>
<reference evidence="1 2" key="1">
    <citation type="journal article" date="2013" name="Curr. Biol.">
        <title>The Genome of the Foraminiferan Reticulomyxa filosa.</title>
        <authorList>
            <person name="Glockner G."/>
            <person name="Hulsmann N."/>
            <person name="Schleicher M."/>
            <person name="Noegel A.A."/>
            <person name="Eichinger L."/>
            <person name="Gallinger C."/>
            <person name="Pawlowski J."/>
            <person name="Sierra R."/>
            <person name="Euteneuer U."/>
            <person name="Pillet L."/>
            <person name="Moustafa A."/>
            <person name="Platzer M."/>
            <person name="Groth M."/>
            <person name="Szafranski K."/>
            <person name="Schliwa M."/>
        </authorList>
    </citation>
    <scope>NUCLEOTIDE SEQUENCE [LARGE SCALE GENOMIC DNA]</scope>
</reference>
<evidence type="ECO:0000313" key="2">
    <source>
        <dbReference type="Proteomes" id="UP000023152"/>
    </source>
</evidence>
<name>X6LGP1_RETFI</name>
<dbReference type="Proteomes" id="UP000023152">
    <property type="component" value="Unassembled WGS sequence"/>
</dbReference>
<accession>X6LGP1</accession>
<evidence type="ECO:0000313" key="1">
    <source>
        <dbReference type="EMBL" id="ETO00287.1"/>
    </source>
</evidence>
<organism evidence="1 2">
    <name type="scientific">Reticulomyxa filosa</name>
    <dbReference type="NCBI Taxonomy" id="46433"/>
    <lineage>
        <taxon>Eukaryota</taxon>
        <taxon>Sar</taxon>
        <taxon>Rhizaria</taxon>
        <taxon>Retaria</taxon>
        <taxon>Foraminifera</taxon>
        <taxon>Monothalamids</taxon>
        <taxon>Reticulomyxidae</taxon>
        <taxon>Reticulomyxa</taxon>
    </lineage>
</organism>
<dbReference type="EMBL" id="ASPP01041448">
    <property type="protein sequence ID" value="ETO00287.1"/>
    <property type="molecule type" value="Genomic_DNA"/>
</dbReference>
<keyword evidence="2" id="KW-1185">Reference proteome</keyword>
<gene>
    <name evidence="1" type="ORF">RFI_37160</name>
</gene>